<protein>
    <submittedName>
        <fullName evidence="2">Putative nitrite reductase NirV</fullName>
    </submittedName>
</protein>
<dbReference type="InterPro" id="IPR042095">
    <property type="entry name" value="SUMF_sf"/>
</dbReference>
<dbReference type="PANTHER" id="PTHR23150:SF19">
    <property type="entry name" value="FORMYLGLYCINE-GENERATING ENZYME"/>
    <property type="match status" value="1"/>
</dbReference>
<dbReference type="SUPFAM" id="SSF56436">
    <property type="entry name" value="C-type lectin-like"/>
    <property type="match status" value="1"/>
</dbReference>
<name>B8R8W6_9BACT</name>
<dbReference type="EMBL" id="EU910855">
    <property type="protein sequence ID" value="ACF98122.1"/>
    <property type="molecule type" value="Genomic_DNA"/>
</dbReference>
<dbReference type="InterPro" id="IPR016187">
    <property type="entry name" value="CTDL_fold"/>
</dbReference>
<feature type="domain" description="Sulfatase-modifying factor enzyme-like" evidence="1">
    <location>
        <begin position="63"/>
        <end position="281"/>
    </location>
</feature>
<dbReference type="GO" id="GO:0120147">
    <property type="term" value="F:formylglycine-generating oxidase activity"/>
    <property type="evidence" value="ECO:0007669"/>
    <property type="project" value="TreeGrafter"/>
</dbReference>
<dbReference type="Pfam" id="PF03781">
    <property type="entry name" value="FGE-sulfatase"/>
    <property type="match status" value="1"/>
</dbReference>
<organism evidence="2">
    <name type="scientific">uncultured bacterium 1062</name>
    <dbReference type="NCBI Taxonomy" id="548898"/>
    <lineage>
        <taxon>Bacteria</taxon>
        <taxon>environmental samples</taxon>
    </lineage>
</organism>
<reference evidence="2" key="1">
    <citation type="journal article" date="2009" name="Appl. Environ. Microbiol.">
        <title>Characterization of denitrification gene clusters of soil bacteria via a metagenomic approach.</title>
        <authorList>
            <person name="Demaneche S."/>
            <person name="Philippot L."/>
            <person name="David M.M."/>
            <person name="Navarro E."/>
            <person name="Vogel T.M."/>
            <person name="Simonet P."/>
        </authorList>
    </citation>
    <scope>NUCLEOTIDE SEQUENCE</scope>
</reference>
<accession>B8R8W6</accession>
<dbReference type="Gene3D" id="3.90.1580.10">
    <property type="entry name" value="paralog of FGE (formylglycine-generating enzyme)"/>
    <property type="match status" value="1"/>
</dbReference>
<evidence type="ECO:0000313" key="2">
    <source>
        <dbReference type="EMBL" id="ACF98122.1"/>
    </source>
</evidence>
<proteinExistence type="predicted"/>
<evidence type="ECO:0000259" key="1">
    <source>
        <dbReference type="Pfam" id="PF03781"/>
    </source>
</evidence>
<dbReference type="AlphaFoldDB" id="B8R8W6"/>
<sequence>MTHTVAHDRSAGLLPPGLLLAGLLALLSVQAGVVRFPAPAEAVIKPATVTIVPRTYSYRATGDFLRETATVDGPLLTVDEPASLEIMKYQVSASDYALCVDDGACSKAEPRRRGDGDVPVTGVSFDDATDYAEWLSGRTGETWRLPTVSEWNFAAGSKARDHALGIETDAKDPAERWLAFYERESALGANALATPLPLGTFGENEFGVADLAESVWEWTATCGSRTALGPNDETITHLESCGVRLLEGRHRTPMSAFVRDAQGGGCTTGAPPDNLGFRLVREPAVWIQLVEWVGSVGKR</sequence>
<dbReference type="InterPro" id="IPR005532">
    <property type="entry name" value="SUMF_dom"/>
</dbReference>
<dbReference type="InterPro" id="IPR051043">
    <property type="entry name" value="Sulfatase_Mod_Factor_Kinase"/>
</dbReference>
<dbReference type="PANTHER" id="PTHR23150">
    <property type="entry name" value="SULFATASE MODIFYING FACTOR 1, 2"/>
    <property type="match status" value="1"/>
</dbReference>